<dbReference type="Pfam" id="PF00010">
    <property type="entry name" value="HLH"/>
    <property type="match status" value="1"/>
</dbReference>
<comment type="caution">
    <text evidence="7">The sequence shown here is derived from an EMBL/GenBank/DDBJ whole genome shotgun (WGS) entry which is preliminary data.</text>
</comment>
<dbReference type="GeneID" id="109219165"/>
<dbReference type="SMR" id="A0A1J6JU41"/>
<evidence type="ECO:0000256" key="4">
    <source>
        <dbReference type="ARBA" id="ARBA00023242"/>
    </source>
</evidence>
<dbReference type="GO" id="GO:0006351">
    <property type="term" value="P:DNA-templated transcription"/>
    <property type="evidence" value="ECO:0007669"/>
    <property type="project" value="InterPro"/>
</dbReference>
<comment type="subcellular location">
    <subcellularLocation>
        <location evidence="1">Nucleus</location>
    </subcellularLocation>
</comment>
<evidence type="ECO:0000313" key="7">
    <source>
        <dbReference type="EMBL" id="OIT21245.1"/>
    </source>
</evidence>
<evidence type="ECO:0000259" key="6">
    <source>
        <dbReference type="PROSITE" id="PS50888"/>
    </source>
</evidence>
<dbReference type="OMA" id="VPLTMQM"/>
<keyword evidence="8" id="KW-1185">Reference proteome</keyword>
<dbReference type="AlphaFoldDB" id="A0A1J6JU41"/>
<evidence type="ECO:0000313" key="8">
    <source>
        <dbReference type="Proteomes" id="UP000187609"/>
    </source>
</evidence>
<dbReference type="GO" id="GO:0003700">
    <property type="term" value="F:DNA-binding transcription factor activity"/>
    <property type="evidence" value="ECO:0007669"/>
    <property type="project" value="InterPro"/>
</dbReference>
<dbReference type="InterPro" id="IPR044295">
    <property type="entry name" value="BIM1/2/3"/>
</dbReference>
<feature type="compositionally biased region" description="Basic and acidic residues" evidence="5">
    <location>
        <begin position="45"/>
        <end position="55"/>
    </location>
</feature>
<gene>
    <name evidence="7" type="primary">BIM2_1</name>
    <name evidence="7" type="ORF">A4A49_39358</name>
</gene>
<dbReference type="KEGG" id="nau:109219165"/>
<keyword evidence="3" id="KW-0804">Transcription</keyword>
<feature type="domain" description="BHLH" evidence="6">
    <location>
        <begin position="40"/>
        <end position="90"/>
    </location>
</feature>
<name>A0A1J6JU41_NICAT</name>
<reference evidence="7" key="1">
    <citation type="submission" date="2016-11" db="EMBL/GenBank/DDBJ databases">
        <title>The genome of Nicotiana attenuata.</title>
        <authorList>
            <person name="Xu S."/>
            <person name="Brockmoeller T."/>
            <person name="Gaquerel E."/>
            <person name="Navarro A."/>
            <person name="Kuhl H."/>
            <person name="Gase K."/>
            <person name="Ling Z."/>
            <person name="Zhou W."/>
            <person name="Kreitzer C."/>
            <person name="Stanke M."/>
            <person name="Tang H."/>
            <person name="Lyons E."/>
            <person name="Pandey P."/>
            <person name="Pandey S.P."/>
            <person name="Timmermann B."/>
            <person name="Baldwin I.T."/>
        </authorList>
    </citation>
    <scope>NUCLEOTIDE SEQUENCE [LARGE SCALE GENOMIC DNA]</scope>
    <source>
        <strain evidence="7">UT</strain>
    </source>
</reference>
<evidence type="ECO:0000256" key="1">
    <source>
        <dbReference type="ARBA" id="ARBA00004123"/>
    </source>
</evidence>
<protein>
    <submittedName>
        <fullName evidence="7">Transcription factor bim2</fullName>
    </submittedName>
</protein>
<keyword evidence="4" id="KW-0539">Nucleus</keyword>
<sequence length="311" mass="34896">MVRTVKTHHEEDEEDEEEFSSRTPDGSSQKGKSNDGKGNSHRSKHSETEQRRRIKINERFQALRNLIPETDQKRDRASFLLEVIQYIQFLQEKLQWYEGTHQGWSAEPSKLMPWRSTSGPVEGFVEQSQIIRNGSTHEDNIVINPTLLTSAQNSVEQNLSAAALYTDEPHMEANEAVAFNMPLQCNLFENASVQPSQSSPDAEHCASQPQSLYWPGKQDAIDSDVPSYGRNDQEEVKVDGEEAGISNVYSQRLLSTLNQTLASMGVDLSQANVKVQLDIAKCPSSGTTATTLITPDNYDHSRKRLRTEGSM</sequence>
<dbReference type="CDD" id="cd11453">
    <property type="entry name" value="bHLH_AtBIM_like"/>
    <property type="match status" value="1"/>
</dbReference>
<dbReference type="Gene3D" id="4.10.280.10">
    <property type="entry name" value="Helix-loop-helix DNA-binding domain"/>
    <property type="match status" value="1"/>
</dbReference>
<feature type="region of interest" description="Disordered" evidence="5">
    <location>
        <begin position="193"/>
        <end position="222"/>
    </location>
</feature>
<dbReference type="SUPFAM" id="SSF47459">
    <property type="entry name" value="HLH, helix-loop-helix DNA-binding domain"/>
    <property type="match status" value="1"/>
</dbReference>
<dbReference type="SMART" id="SM00353">
    <property type="entry name" value="HLH"/>
    <property type="match status" value="1"/>
</dbReference>
<dbReference type="EMBL" id="MJEQ01004486">
    <property type="protein sequence ID" value="OIT21245.1"/>
    <property type="molecule type" value="Genomic_DNA"/>
</dbReference>
<accession>A0A1J6JU41</accession>
<dbReference type="PANTHER" id="PTHR46412:SF9">
    <property type="entry name" value="TRANSCRIPTION FACTOR BIM3"/>
    <property type="match status" value="1"/>
</dbReference>
<feature type="region of interest" description="Disordered" evidence="5">
    <location>
        <begin position="1"/>
        <end position="55"/>
    </location>
</feature>
<dbReference type="InterPro" id="IPR011598">
    <property type="entry name" value="bHLH_dom"/>
</dbReference>
<proteinExistence type="predicted"/>
<dbReference type="GO" id="GO:0046983">
    <property type="term" value="F:protein dimerization activity"/>
    <property type="evidence" value="ECO:0007669"/>
    <property type="project" value="InterPro"/>
</dbReference>
<evidence type="ECO:0000256" key="2">
    <source>
        <dbReference type="ARBA" id="ARBA00023015"/>
    </source>
</evidence>
<dbReference type="PANTHER" id="PTHR46412">
    <property type="entry name" value="BES1-INTERACTING MYC-LIKE PROTEIN"/>
    <property type="match status" value="1"/>
</dbReference>
<dbReference type="PROSITE" id="PS50888">
    <property type="entry name" value="BHLH"/>
    <property type="match status" value="1"/>
</dbReference>
<dbReference type="Gramene" id="OIT21245">
    <property type="protein sequence ID" value="OIT21245"/>
    <property type="gene ID" value="A4A49_39358"/>
</dbReference>
<evidence type="ECO:0000256" key="3">
    <source>
        <dbReference type="ARBA" id="ARBA00023163"/>
    </source>
</evidence>
<keyword evidence="2" id="KW-0805">Transcription regulation</keyword>
<dbReference type="GO" id="GO:0005634">
    <property type="term" value="C:nucleus"/>
    <property type="evidence" value="ECO:0007669"/>
    <property type="project" value="UniProtKB-SubCell"/>
</dbReference>
<dbReference type="Proteomes" id="UP000187609">
    <property type="component" value="Unassembled WGS sequence"/>
</dbReference>
<evidence type="ECO:0000256" key="5">
    <source>
        <dbReference type="SAM" id="MobiDB-lite"/>
    </source>
</evidence>
<dbReference type="OrthoDB" id="690068at2759"/>
<organism evidence="7 8">
    <name type="scientific">Nicotiana attenuata</name>
    <name type="common">Coyote tobacco</name>
    <dbReference type="NCBI Taxonomy" id="49451"/>
    <lineage>
        <taxon>Eukaryota</taxon>
        <taxon>Viridiplantae</taxon>
        <taxon>Streptophyta</taxon>
        <taxon>Embryophyta</taxon>
        <taxon>Tracheophyta</taxon>
        <taxon>Spermatophyta</taxon>
        <taxon>Magnoliopsida</taxon>
        <taxon>eudicotyledons</taxon>
        <taxon>Gunneridae</taxon>
        <taxon>Pentapetalae</taxon>
        <taxon>asterids</taxon>
        <taxon>lamiids</taxon>
        <taxon>Solanales</taxon>
        <taxon>Solanaceae</taxon>
        <taxon>Nicotianoideae</taxon>
        <taxon>Nicotianeae</taxon>
        <taxon>Nicotiana</taxon>
    </lineage>
</organism>
<dbReference type="InterPro" id="IPR036638">
    <property type="entry name" value="HLH_DNA-bd_sf"/>
</dbReference>
<feature type="compositionally biased region" description="Polar residues" evidence="5">
    <location>
        <begin position="21"/>
        <end position="31"/>
    </location>
</feature>